<feature type="domain" description="Thyroglobulin type-1" evidence="9">
    <location>
        <begin position="82"/>
        <end position="155"/>
    </location>
</feature>
<dbReference type="SMART" id="SM00211">
    <property type="entry name" value="TY"/>
    <property type="match status" value="1"/>
</dbReference>
<dbReference type="PANTHER" id="PTHR12352">
    <property type="entry name" value="SECRETED MODULAR CALCIUM-BINDING PROTEIN"/>
    <property type="match status" value="1"/>
</dbReference>
<dbReference type="GO" id="GO:0050840">
    <property type="term" value="F:extracellular matrix binding"/>
    <property type="evidence" value="ECO:0007669"/>
    <property type="project" value="TreeGrafter"/>
</dbReference>
<dbReference type="PROSITE" id="PS00018">
    <property type="entry name" value="EF_HAND_1"/>
    <property type="match status" value="2"/>
</dbReference>
<evidence type="ECO:0000256" key="4">
    <source>
        <dbReference type="ARBA" id="ARBA00022837"/>
    </source>
</evidence>
<dbReference type="GO" id="GO:0030198">
    <property type="term" value="P:extracellular matrix organization"/>
    <property type="evidence" value="ECO:0007669"/>
    <property type="project" value="TreeGrafter"/>
</dbReference>
<dbReference type="GO" id="GO:0005509">
    <property type="term" value="F:calcium ion binding"/>
    <property type="evidence" value="ECO:0007669"/>
    <property type="project" value="InterPro"/>
</dbReference>
<feature type="compositionally biased region" description="Basic and acidic residues" evidence="8">
    <location>
        <begin position="16"/>
        <end position="25"/>
    </location>
</feature>
<feature type="disulfide bond" evidence="7">
    <location>
        <begin position="135"/>
        <end position="155"/>
    </location>
</feature>
<dbReference type="SUPFAM" id="SSF57610">
    <property type="entry name" value="Thyroglobulin type-1 domain"/>
    <property type="match status" value="1"/>
</dbReference>
<sequence>MEWASFLCENGPFHSSLDESREGAGGERLSNGGEWNPTTDHVTQICRLPPHSCILQESIPTITGSLAGFGDDTLDSKDEPEANDCLSDRQAVQEELLAGNTELYVPECTPDGRFQKTQCYKSTGECVTQWRYCWCVQEDGKPIPGTSIKNKDPNCDSVPTPSRPMPGCPEAKKIAFLEELMSFMTKKMQAATNKSATTESSGIPLIVTWDITAEEKVATWNFNALDKNNNKILEKKEWKNFRALISSNRQLRRCGKRLPRYCDTNRDRKISLSEWLNCLNAQRTNPSGVWPCSRPTALQILKAPETETRTLGSATRNFDH</sequence>
<evidence type="ECO:0000256" key="2">
    <source>
        <dbReference type="ARBA" id="ARBA00022525"/>
    </source>
</evidence>
<reference evidence="10" key="1">
    <citation type="submission" date="2020-11" db="EMBL/GenBank/DDBJ databases">
        <authorList>
            <person name="Tran Van P."/>
        </authorList>
    </citation>
    <scope>NUCLEOTIDE SEQUENCE</scope>
</reference>
<dbReference type="AlphaFoldDB" id="A0A7R9B0N6"/>
<dbReference type="GO" id="GO:0008201">
    <property type="term" value="F:heparin binding"/>
    <property type="evidence" value="ECO:0007669"/>
    <property type="project" value="TreeGrafter"/>
</dbReference>
<dbReference type="InterPro" id="IPR000716">
    <property type="entry name" value="Thyroglobulin_1"/>
</dbReference>
<dbReference type="Gene3D" id="4.10.800.10">
    <property type="entry name" value="Thyroglobulin type-1"/>
    <property type="match status" value="1"/>
</dbReference>
<proteinExistence type="predicted"/>
<dbReference type="GO" id="GO:0005615">
    <property type="term" value="C:extracellular space"/>
    <property type="evidence" value="ECO:0007669"/>
    <property type="project" value="TreeGrafter"/>
</dbReference>
<gene>
    <name evidence="10" type="ORF">TSIB3V08_LOCUS7648</name>
</gene>
<evidence type="ECO:0000256" key="8">
    <source>
        <dbReference type="SAM" id="MobiDB-lite"/>
    </source>
</evidence>
<keyword evidence="2" id="KW-0964">Secreted</keyword>
<evidence type="ECO:0000256" key="6">
    <source>
        <dbReference type="ARBA" id="ARBA00023180"/>
    </source>
</evidence>
<organism evidence="10">
    <name type="scientific">Timema shepardi</name>
    <name type="common">Walking stick</name>
    <dbReference type="NCBI Taxonomy" id="629360"/>
    <lineage>
        <taxon>Eukaryota</taxon>
        <taxon>Metazoa</taxon>
        <taxon>Ecdysozoa</taxon>
        <taxon>Arthropoda</taxon>
        <taxon>Hexapoda</taxon>
        <taxon>Insecta</taxon>
        <taxon>Pterygota</taxon>
        <taxon>Neoptera</taxon>
        <taxon>Polyneoptera</taxon>
        <taxon>Phasmatodea</taxon>
        <taxon>Timematodea</taxon>
        <taxon>Timematoidea</taxon>
        <taxon>Timematidae</taxon>
        <taxon>Timema</taxon>
    </lineage>
</organism>
<accession>A0A7R9B0N6</accession>
<evidence type="ECO:0000256" key="7">
    <source>
        <dbReference type="PROSITE-ProRule" id="PRU00500"/>
    </source>
</evidence>
<keyword evidence="5 7" id="KW-1015">Disulfide bond</keyword>
<keyword evidence="3" id="KW-0677">Repeat</keyword>
<dbReference type="InterPro" id="IPR018247">
    <property type="entry name" value="EF_Hand_1_Ca_BS"/>
</dbReference>
<dbReference type="Pfam" id="PF10591">
    <property type="entry name" value="SPARC_Ca_bdg"/>
    <property type="match status" value="1"/>
</dbReference>
<evidence type="ECO:0000259" key="9">
    <source>
        <dbReference type="PROSITE" id="PS51162"/>
    </source>
</evidence>
<dbReference type="InterPro" id="IPR036857">
    <property type="entry name" value="Thyroglobulin_1_sf"/>
</dbReference>
<evidence type="ECO:0000256" key="5">
    <source>
        <dbReference type="ARBA" id="ARBA00023157"/>
    </source>
</evidence>
<comment type="caution">
    <text evidence="7">Lacks conserved residue(s) required for the propagation of feature annotation.</text>
</comment>
<evidence type="ECO:0000256" key="1">
    <source>
        <dbReference type="ARBA" id="ARBA00004613"/>
    </source>
</evidence>
<name>A0A7R9B0N6_TIMSH</name>
<feature type="region of interest" description="Disordered" evidence="8">
    <location>
        <begin position="16"/>
        <end position="36"/>
    </location>
</feature>
<dbReference type="InterPro" id="IPR019577">
    <property type="entry name" value="SPARC/Testican_Ca-bd-dom"/>
</dbReference>
<protein>
    <recommendedName>
        <fullName evidence="9">Thyroglobulin type-1 domain-containing protein</fullName>
    </recommendedName>
</protein>
<keyword evidence="4" id="KW-0106">Calcium</keyword>
<dbReference type="Pfam" id="PF00086">
    <property type="entry name" value="Thyroglobulin_1"/>
    <property type="match status" value="1"/>
</dbReference>
<comment type="subcellular location">
    <subcellularLocation>
        <location evidence="1">Secreted</location>
    </subcellularLocation>
</comment>
<dbReference type="SUPFAM" id="SSF47473">
    <property type="entry name" value="EF-hand"/>
    <property type="match status" value="1"/>
</dbReference>
<dbReference type="GO" id="GO:0005604">
    <property type="term" value="C:basement membrane"/>
    <property type="evidence" value="ECO:0007669"/>
    <property type="project" value="TreeGrafter"/>
</dbReference>
<dbReference type="EMBL" id="OC003676">
    <property type="protein sequence ID" value="CAD7263573.1"/>
    <property type="molecule type" value="Genomic_DNA"/>
</dbReference>
<dbReference type="PANTHER" id="PTHR12352:SF30">
    <property type="entry name" value="FI05255P"/>
    <property type="match status" value="1"/>
</dbReference>
<keyword evidence="6" id="KW-0325">Glycoprotein</keyword>
<dbReference type="CDD" id="cd00191">
    <property type="entry name" value="TY"/>
    <property type="match status" value="1"/>
</dbReference>
<dbReference type="Gene3D" id="1.10.238.10">
    <property type="entry name" value="EF-hand"/>
    <property type="match status" value="1"/>
</dbReference>
<dbReference type="InterPro" id="IPR011992">
    <property type="entry name" value="EF-hand-dom_pair"/>
</dbReference>
<dbReference type="PROSITE" id="PS51162">
    <property type="entry name" value="THYROGLOBULIN_1_2"/>
    <property type="match status" value="1"/>
</dbReference>
<evidence type="ECO:0000256" key="3">
    <source>
        <dbReference type="ARBA" id="ARBA00022737"/>
    </source>
</evidence>
<dbReference type="CDD" id="cd16234">
    <property type="entry name" value="EFh_SPARC_SMOC"/>
    <property type="match status" value="1"/>
</dbReference>
<evidence type="ECO:0000313" key="10">
    <source>
        <dbReference type="EMBL" id="CAD7263573.1"/>
    </source>
</evidence>
<dbReference type="InterPro" id="IPR051950">
    <property type="entry name" value="Dev_reg/Prot_inhib"/>
</dbReference>